<accession>A0AC61PM83</accession>
<organism evidence="1 2">
    <name type="scientific">Aristaeella lactis</name>
    <dbReference type="NCBI Taxonomy" id="3046383"/>
    <lineage>
        <taxon>Bacteria</taxon>
        <taxon>Bacillati</taxon>
        <taxon>Bacillota</taxon>
        <taxon>Clostridia</taxon>
        <taxon>Eubacteriales</taxon>
        <taxon>Aristaeellaceae</taxon>
        <taxon>Aristaeella</taxon>
    </lineage>
</organism>
<comment type="caution">
    <text evidence="1">The sequence shown here is derived from an EMBL/GenBank/DDBJ whole genome shotgun (WGS) entry which is preliminary data.</text>
</comment>
<protein>
    <submittedName>
        <fullName evidence="1">Uncharacterized protein</fullName>
    </submittedName>
</protein>
<gene>
    <name evidence="1" type="ORF">SAMN06297397_1971</name>
</gene>
<evidence type="ECO:0000313" key="1">
    <source>
        <dbReference type="EMBL" id="SMC67826.1"/>
    </source>
</evidence>
<name>A0AC61PM83_9FIRM</name>
<proteinExistence type="predicted"/>
<keyword evidence="2" id="KW-1185">Reference proteome</keyword>
<evidence type="ECO:0000313" key="2">
    <source>
        <dbReference type="Proteomes" id="UP000192328"/>
    </source>
</evidence>
<dbReference type="EMBL" id="FWXZ01000003">
    <property type="protein sequence ID" value="SMC67826.1"/>
    <property type="molecule type" value="Genomic_DNA"/>
</dbReference>
<reference evidence="1" key="1">
    <citation type="submission" date="2017-04" db="EMBL/GenBank/DDBJ databases">
        <authorList>
            <person name="Varghese N."/>
            <person name="Submissions S."/>
        </authorList>
    </citation>
    <scope>NUCLEOTIDE SEQUENCE</scope>
    <source>
        <strain evidence="1">WTE2008</strain>
    </source>
</reference>
<sequence>MLRKTLPCFLVLLLLLLALSGCALAETAPAADTTAEFNGMSFPLDAEYISLGDTVVQDFDAFEAFLDRFTGLKQVDMWETKMPAAMCDRLAARYPGMKWGWTMVLQGKDHQHLIRTDYTSWSTLHNNTTSHHNSEDFSILRYCWNLMALDVGHNSVTDLEFLRDLPNLRVLIVACNQVTDISPLADLKNLEYAELFKNKIKDLSPLSGLDHLLDLNICFNFVEDYDPLQNLKSLKRLWIYSSRVPNQSPPDNIVRFLKESLPDTQVDSTHYSTAGTWRFLYGNTRHPHYDAIVRMFGEDHLHPHYEYIPFEDSFPLTEEAPAAAPEASAEEPAETPVPEPEATPAPADEPTPVPAEPRTDYLLPIDFTPGKDPSPEGYTENGYSDSTIQVTVDSGLFEDCVYWVADIHIKDASQLRTMSATDNGSFERNAQRRPEALAERSKAVVALNGDYYDSTERKSRGFILRQGTLFRNNLDEPGPWDARFMDVLLIDSNGDFHIVYQPVKDAVITVPDNGTILNSFSFGPALVDNGELIEDFQGADRWINMAADEYRQRICICQAGPLHYKVICCAGPYKGNTGMTIAQFARLVKTQDVLVAYNLDGGDSTWLYFKGAKVNDLGSTGRKLMDIIYFASAE</sequence>
<dbReference type="Proteomes" id="UP000192328">
    <property type="component" value="Unassembled WGS sequence"/>
</dbReference>